<evidence type="ECO:0000313" key="7">
    <source>
        <dbReference type="Proteomes" id="UP001239167"/>
    </source>
</evidence>
<dbReference type="Proteomes" id="UP001239167">
    <property type="component" value="Unassembled WGS sequence"/>
</dbReference>
<protein>
    <recommendedName>
        <fullName evidence="4">lipopolysaccharide heptosyltransferase II</fullName>
        <ecNumber evidence="4">2.4.99.24</ecNumber>
    </recommendedName>
</protein>
<dbReference type="PANTHER" id="PTHR30160">
    <property type="entry name" value="TETRAACYLDISACCHARIDE 4'-KINASE-RELATED"/>
    <property type="match status" value="1"/>
</dbReference>
<dbReference type="RefSeq" id="WP_196604657.1">
    <property type="nucleotide sequence ID" value="NZ_CP116940.1"/>
</dbReference>
<sequence length="339" mass="37466">MKNILIIKLSAIGDVIHALPVAAAVKKTWPDCHLTWVVSPVAADIVNDCPAIDEIIIFDRKKLNSPIDFLKYMKPFSARLNKRRYDISIDLQGLLKSALIAWLAHAAEKVGYTDMREGSGIISTPLSGKNHNGHIVERYLDVVRRLGGNADNPVFPLGITEDNIAKARSLLFENKVNLSDPYVVLVVGANWPNKRWPASYFAELIDWCCGKKIIPLLAGAGKTDRLIADKIKNLTQNNTVDLVGQTALKELAFIIKNASATVGGDTGSLHMAAALGKPAIMIMGPTDANRNGPYNQKNNYIEVAYDCRHCWKRKCRFNRDCLASIEPQQVINKLTAVLR</sequence>
<dbReference type="PANTHER" id="PTHR30160:SF1">
    <property type="entry name" value="LIPOPOLYSACCHARIDE 1,2-N-ACETYLGLUCOSAMINETRANSFERASE-RELATED"/>
    <property type="match status" value="1"/>
</dbReference>
<keyword evidence="7" id="KW-1185">Reference proteome</keyword>
<dbReference type="GO" id="GO:0016757">
    <property type="term" value="F:glycosyltransferase activity"/>
    <property type="evidence" value="ECO:0007669"/>
    <property type="project" value="UniProtKB-KW"/>
</dbReference>
<dbReference type="Pfam" id="PF01075">
    <property type="entry name" value="Glyco_transf_9"/>
    <property type="match status" value="1"/>
</dbReference>
<evidence type="ECO:0000256" key="2">
    <source>
        <dbReference type="ARBA" id="ARBA00022679"/>
    </source>
</evidence>
<keyword evidence="1 6" id="KW-0328">Glycosyltransferase</keyword>
<evidence type="ECO:0000256" key="1">
    <source>
        <dbReference type="ARBA" id="ARBA00022676"/>
    </source>
</evidence>
<dbReference type="InterPro" id="IPR002201">
    <property type="entry name" value="Glyco_trans_9"/>
</dbReference>
<comment type="caution">
    <text evidence="6">The sequence shown here is derived from an EMBL/GenBank/DDBJ whole genome shotgun (WGS) entry which is preliminary data.</text>
</comment>
<dbReference type="EC" id="2.4.99.24" evidence="4"/>
<comment type="similarity">
    <text evidence="3">Belongs to the glycosyltransferase 9 family.</text>
</comment>
<keyword evidence="2 6" id="KW-0808">Transferase</keyword>
<reference evidence="6 7" key="1">
    <citation type="submission" date="2023-07" db="EMBL/GenBank/DDBJ databases">
        <title>Genomic Encyclopedia of Type Strains, Phase IV (KMG-IV): sequencing the most valuable type-strain genomes for metagenomic binning, comparative biology and taxonomic classification.</title>
        <authorList>
            <person name="Goeker M."/>
        </authorList>
    </citation>
    <scope>NUCLEOTIDE SEQUENCE [LARGE SCALE GENOMIC DNA]</scope>
    <source>
        <strain evidence="6 7">DSM 16980</strain>
    </source>
</reference>
<dbReference type="InterPro" id="IPR011910">
    <property type="entry name" value="RfaF"/>
</dbReference>
<comment type="catalytic activity">
    <reaction evidence="5">
        <text>an L-alpha-D-Hep-(1-&gt;5)-[alpha-Kdo-(2-&gt;4)]-alpha-Kdo-(2-&gt;6)-lipid A + ADP-L-glycero-beta-D-manno-heptose = an L-alpha-D-Hep-(1-&gt;3)-L-alpha-D-Hep-(1-&gt;5)-[alpha-Kdo-(2-&gt;4)]-alpha-Kdo-(2-&gt;6)-lipid A + ADP + H(+)</text>
        <dbReference type="Rhea" id="RHEA:74071"/>
        <dbReference type="ChEBI" id="CHEBI:15378"/>
        <dbReference type="ChEBI" id="CHEBI:61506"/>
        <dbReference type="ChEBI" id="CHEBI:193068"/>
        <dbReference type="ChEBI" id="CHEBI:193069"/>
        <dbReference type="ChEBI" id="CHEBI:456216"/>
        <dbReference type="EC" id="2.4.99.24"/>
    </reaction>
</comment>
<dbReference type="Gene3D" id="3.40.50.2000">
    <property type="entry name" value="Glycogen Phosphorylase B"/>
    <property type="match status" value="2"/>
</dbReference>
<evidence type="ECO:0000256" key="3">
    <source>
        <dbReference type="ARBA" id="ARBA00043995"/>
    </source>
</evidence>
<dbReference type="InterPro" id="IPR051199">
    <property type="entry name" value="LPS_LOS_Heptosyltrfase"/>
</dbReference>
<dbReference type="NCBIfam" id="TIGR02195">
    <property type="entry name" value="heptsyl_trn_II"/>
    <property type="match status" value="1"/>
</dbReference>
<organism evidence="6 7">
    <name type="scientific">Pectinatus haikarae</name>
    <dbReference type="NCBI Taxonomy" id="349096"/>
    <lineage>
        <taxon>Bacteria</taxon>
        <taxon>Bacillati</taxon>
        <taxon>Bacillota</taxon>
        <taxon>Negativicutes</taxon>
        <taxon>Selenomonadales</taxon>
        <taxon>Selenomonadaceae</taxon>
        <taxon>Pectinatus</taxon>
    </lineage>
</organism>
<dbReference type="EMBL" id="JAUSUE010000006">
    <property type="protein sequence ID" value="MDQ0203459.1"/>
    <property type="molecule type" value="Genomic_DNA"/>
</dbReference>
<dbReference type="SUPFAM" id="SSF53756">
    <property type="entry name" value="UDP-Glycosyltransferase/glycogen phosphorylase"/>
    <property type="match status" value="1"/>
</dbReference>
<dbReference type="CDD" id="cd03789">
    <property type="entry name" value="GT9_LPS_heptosyltransferase"/>
    <property type="match status" value="1"/>
</dbReference>
<proteinExistence type="inferred from homology"/>
<accession>A0ABT9Y8I8</accession>
<gene>
    <name evidence="6" type="ORF">J2S01_001175</name>
</gene>
<name>A0ABT9Y8I8_9FIRM</name>
<evidence type="ECO:0000256" key="4">
    <source>
        <dbReference type="ARBA" id="ARBA00044042"/>
    </source>
</evidence>
<evidence type="ECO:0000256" key="5">
    <source>
        <dbReference type="ARBA" id="ARBA00047503"/>
    </source>
</evidence>
<evidence type="ECO:0000313" key="6">
    <source>
        <dbReference type="EMBL" id="MDQ0203459.1"/>
    </source>
</evidence>